<evidence type="ECO:0000256" key="2">
    <source>
        <dbReference type="SAM" id="MobiDB-lite"/>
    </source>
</evidence>
<keyword evidence="1" id="KW-0175">Coiled coil</keyword>
<feature type="compositionally biased region" description="Basic and acidic residues" evidence="2">
    <location>
        <begin position="290"/>
        <end position="309"/>
    </location>
</feature>
<dbReference type="EMBL" id="AE016828">
    <property type="protein sequence ID" value="AAO90328.1"/>
    <property type="molecule type" value="Genomic_DNA"/>
</dbReference>
<feature type="region of interest" description="Disordered" evidence="2">
    <location>
        <begin position="284"/>
        <end position="315"/>
    </location>
</feature>
<dbReference type="KEGG" id="cbu:CBU_0794"/>
<sequence>MKIIKLVENIYKDLEATNKKFSAAITNEARGSELFKKICDKYEVICNNTQTNAAKGRMAELLKAYYLEAWLGKLQAEENYLSENPENENILLENDKKLEGITKSLEELLLEANKFYPSIISKKSKSKFYSNFLSDCKETYNSINKYSNSWEKISNRTKANYYYNFSEDLIEKSKESHSDEETFLHRCSVYLKFCISFYDEAEDQVSKEETEKKLEEVNSRIEQLKTARIRKRKLLSISSIDEDKAFKKKIGEKTNEPPLFTESNGSNTKEKETKEALTAVNLLNPYPEPKSTDDKETAHCSYRKPDERSTVSNHPSLSTCWAGIFSSVNSNSGSFDPTNRNSTSDEHDKRRLPPKMRHKAGRDKDELHLQIDPGIKMLEVAATAINLPNSTPELKNTGDETAHCDYRKEQPSVSNPPSLSTFRSGTFFHANLNSNSSNPTNEERTSECGKSHLLPKMRQKARFR</sequence>
<evidence type="ECO:0000313" key="4">
    <source>
        <dbReference type="Proteomes" id="UP000002671"/>
    </source>
</evidence>
<feature type="compositionally biased region" description="Polar residues" evidence="2">
    <location>
        <begin position="431"/>
        <end position="440"/>
    </location>
</feature>
<feature type="compositionally biased region" description="Basic residues" evidence="2">
    <location>
        <begin position="453"/>
        <end position="464"/>
    </location>
</feature>
<feature type="coiled-coil region" evidence="1">
    <location>
        <begin position="198"/>
        <end position="227"/>
    </location>
</feature>
<reference evidence="3 4" key="2">
    <citation type="journal article" date="2009" name="Infect. Immun.">
        <title>Comparative genomics reveal extensive transposon-mediated genomic plasticity and diversity among potential effector proteins within the genus Coxiella.</title>
        <authorList>
            <person name="Beare P.A."/>
            <person name="Unsworth N."/>
            <person name="Andoh M."/>
            <person name="Voth D.E."/>
            <person name="Omsland A."/>
            <person name="Gilk S.D."/>
            <person name="Williams K.P."/>
            <person name="Sobral B.W."/>
            <person name="Kupko J.J.III."/>
            <person name="Porcella S.F."/>
            <person name="Samuel J.E."/>
            <person name="Heinzen R.A."/>
        </authorList>
    </citation>
    <scope>NUCLEOTIDE SEQUENCE [LARGE SCALE GENOMIC DNA]</scope>
    <source>
        <strain evidence="4">RSA 493 / Nine Mile phase I</strain>
    </source>
</reference>
<feature type="compositionally biased region" description="Basic and acidic residues" evidence="2">
    <location>
        <begin position="441"/>
        <end position="450"/>
    </location>
</feature>
<dbReference type="EnsemblBacteria" id="AAO90328">
    <property type="protein sequence ID" value="AAO90328"/>
    <property type="gene ID" value="CBU_0794"/>
</dbReference>
<dbReference type="MINT" id="Q83DE4"/>
<dbReference type="PATRIC" id="fig|227377.7.peg.782"/>
<dbReference type="OrthoDB" id="10013254at2"/>
<feature type="compositionally biased region" description="Basic residues" evidence="2">
    <location>
        <begin position="352"/>
        <end position="361"/>
    </location>
</feature>
<dbReference type="STRING" id="227377.CBU_0794"/>
<dbReference type="IntAct" id="Q83DE4">
    <property type="interactions" value="22"/>
</dbReference>
<dbReference type="HOGENOM" id="CLU_688338_0_0_6"/>
<accession>Q83DE4</accession>
<keyword evidence="4" id="KW-1185">Reference proteome</keyword>
<feature type="region of interest" description="Disordered" evidence="2">
    <location>
        <begin position="431"/>
        <end position="464"/>
    </location>
</feature>
<evidence type="ECO:0000256" key="1">
    <source>
        <dbReference type="SAM" id="Coils"/>
    </source>
</evidence>
<feature type="region of interest" description="Disordered" evidence="2">
    <location>
        <begin position="251"/>
        <end position="272"/>
    </location>
</feature>
<feature type="region of interest" description="Disordered" evidence="2">
    <location>
        <begin position="331"/>
        <end position="364"/>
    </location>
</feature>
<dbReference type="AlphaFoldDB" id="Q83DE4"/>
<dbReference type="Proteomes" id="UP000002671">
    <property type="component" value="Chromosome"/>
</dbReference>
<feature type="compositionally biased region" description="Polar residues" evidence="2">
    <location>
        <begin position="331"/>
        <end position="342"/>
    </location>
</feature>
<proteinExistence type="predicted"/>
<protein>
    <submittedName>
        <fullName evidence="3">Uncharacterized protein</fullName>
    </submittedName>
</protein>
<dbReference type="RefSeq" id="NP_819814.1">
    <property type="nucleotide sequence ID" value="NC_002971.4"/>
</dbReference>
<dbReference type="GeneID" id="1208686"/>
<evidence type="ECO:0000313" key="3">
    <source>
        <dbReference type="EMBL" id="AAO90328.1"/>
    </source>
</evidence>
<name>Q83DE4_COXBU</name>
<reference evidence="3 4" key="1">
    <citation type="journal article" date="2003" name="Proc. Natl. Acad. Sci. U.S.A.">
        <title>Complete genome sequence of the Q-fever pathogen, Coxiella burnetii.</title>
        <authorList>
            <person name="Seshadri R."/>
            <person name="Paulsen I.T."/>
            <person name="Eisen J.A."/>
            <person name="Read T.D."/>
            <person name="Nelson K.E."/>
            <person name="Nelson W.C."/>
            <person name="Ward N.L."/>
            <person name="Tettelin H."/>
            <person name="Davidsen T.M."/>
            <person name="Beanan M.J."/>
            <person name="Deboy R.T."/>
            <person name="Daugherty S.C."/>
            <person name="Brinkac L.M."/>
            <person name="Madupu R."/>
            <person name="Dodson R.J."/>
            <person name="Khouri H.M."/>
            <person name="Lee K.H."/>
            <person name="Carty H.A."/>
            <person name="Scanlan D."/>
            <person name="Heinzen R.A."/>
            <person name="Thompson H.A."/>
            <person name="Samuel J.E."/>
            <person name="Fraser C.M."/>
            <person name="Heidelberg J.F."/>
        </authorList>
    </citation>
    <scope>NUCLEOTIDE SEQUENCE [LARGE SCALE GENOMIC DNA]</scope>
    <source>
        <strain evidence="4">RSA 493 / Nine Mile phase I</strain>
    </source>
</reference>
<organism evidence="3 4">
    <name type="scientific">Coxiella burnetii (strain RSA 493 / Nine Mile phase I)</name>
    <dbReference type="NCBI Taxonomy" id="227377"/>
    <lineage>
        <taxon>Bacteria</taxon>
        <taxon>Pseudomonadati</taxon>
        <taxon>Pseudomonadota</taxon>
        <taxon>Gammaproteobacteria</taxon>
        <taxon>Legionellales</taxon>
        <taxon>Coxiellaceae</taxon>
        <taxon>Coxiella</taxon>
    </lineage>
</organism>
<dbReference type="RefSeq" id="WP_010957806.1">
    <property type="nucleotide sequence ID" value="NC_002971.4"/>
</dbReference>
<gene>
    <name evidence="3" type="ordered locus">CBU_0794</name>
</gene>